<dbReference type="InterPro" id="IPR058625">
    <property type="entry name" value="MdtA-like_BSH"/>
</dbReference>
<dbReference type="Gene3D" id="1.10.287.470">
    <property type="entry name" value="Helix hairpin bin"/>
    <property type="match status" value="2"/>
</dbReference>
<reference evidence="5 6" key="1">
    <citation type="journal article" date="2014" name="Antonie Van Leeuwenhoek">
        <title>Hyphomonas beringensis sp. nov. and Hyphomonas chukchiensis sp. nov., isolated from surface seawater of the Bering Sea and Chukchi Sea.</title>
        <authorList>
            <person name="Li C."/>
            <person name="Lai Q."/>
            <person name="Li G."/>
            <person name="Dong C."/>
            <person name="Wang J."/>
            <person name="Liao Y."/>
            <person name="Shao Z."/>
        </authorList>
    </citation>
    <scope>NUCLEOTIDE SEQUENCE [LARGE SCALE GENOMIC DNA]</scope>
    <source>
        <strain evidence="5 6">MHS-2</strain>
    </source>
</reference>
<dbReference type="Gene3D" id="2.40.30.170">
    <property type="match status" value="1"/>
</dbReference>
<evidence type="ECO:0000259" key="4">
    <source>
        <dbReference type="Pfam" id="PF25963"/>
    </source>
</evidence>
<dbReference type="eggNOG" id="COG1566">
    <property type="taxonomic scope" value="Bacteria"/>
</dbReference>
<keyword evidence="1" id="KW-0175">Coiled coil</keyword>
<feature type="coiled-coil region" evidence="1">
    <location>
        <begin position="123"/>
        <end position="258"/>
    </location>
</feature>
<dbReference type="Gene3D" id="2.40.50.100">
    <property type="match status" value="1"/>
</dbReference>
<sequence>MALKPFPAAPTAVEPLAKTGPTVEASNDVETAQDAPARPDFRRYAVIALVAVLAVTGLWKGVEWWTTGRFEVTTDNAYIRADITTVSSKIQGYVDRVAVTDNQAVKAGDLLVVLEDADYAARLSEAEAALAQAEAMAIQARADVAARKSAEASARAAISAQSDRLAETRAAAESAKANAKLAEDELARYTELTARGHYPAAGLDTAQAKADAATAEATRANAAITTQASQLSVSNAGLSQASQNVQAAEAAVAGADAQVLAARARVQGARVDAGRAEIRAPISGVIANKVVSEGQLLNAGQQAMSIVPVEQAYVIANFKETQVEHMRPGQKVELHVDAYSDMKVEGTVQSLAPASGAQFSLIPQDTATGNFTKIVQRVPVRIAISREALDTGLMRPGLSVEAVVNVKPPKA</sequence>
<evidence type="ECO:0000313" key="5">
    <source>
        <dbReference type="EMBL" id="KCZ93906.1"/>
    </source>
</evidence>
<dbReference type="GO" id="GO:0055085">
    <property type="term" value="P:transmembrane transport"/>
    <property type="evidence" value="ECO:0007669"/>
    <property type="project" value="InterPro"/>
</dbReference>
<feature type="domain" description="Multidrug resistance protein MdtA-like barrel-sandwich hybrid" evidence="3">
    <location>
        <begin position="84"/>
        <end position="307"/>
    </location>
</feature>
<proteinExistence type="predicted"/>
<organism evidence="5 6">
    <name type="scientific">Hyphomonas johnsonii MHS-2</name>
    <dbReference type="NCBI Taxonomy" id="1280950"/>
    <lineage>
        <taxon>Bacteria</taxon>
        <taxon>Pseudomonadati</taxon>
        <taxon>Pseudomonadota</taxon>
        <taxon>Alphaproteobacteria</taxon>
        <taxon>Hyphomonadales</taxon>
        <taxon>Hyphomonadaceae</taxon>
        <taxon>Hyphomonas</taxon>
    </lineage>
</organism>
<dbReference type="OrthoDB" id="9811754at2"/>
<evidence type="ECO:0000256" key="2">
    <source>
        <dbReference type="SAM" id="MobiDB-lite"/>
    </source>
</evidence>
<dbReference type="Pfam" id="PF25963">
    <property type="entry name" value="Beta-barrel_AAEA"/>
    <property type="match status" value="1"/>
</dbReference>
<dbReference type="InterPro" id="IPR050739">
    <property type="entry name" value="MFP"/>
</dbReference>
<dbReference type="PANTHER" id="PTHR30386">
    <property type="entry name" value="MEMBRANE FUSION SUBUNIT OF EMRAB-TOLC MULTIDRUG EFFLUX PUMP"/>
    <property type="match status" value="1"/>
</dbReference>
<gene>
    <name evidence="5" type="ORF">HJO_00985</name>
</gene>
<feature type="region of interest" description="Disordered" evidence="2">
    <location>
        <begin position="1"/>
        <end position="34"/>
    </location>
</feature>
<dbReference type="Proteomes" id="UP000025171">
    <property type="component" value="Unassembled WGS sequence"/>
</dbReference>
<dbReference type="InterPro" id="IPR058634">
    <property type="entry name" value="AaeA-lik-b-barrel"/>
</dbReference>
<dbReference type="RefSeq" id="WP_162173743.1">
    <property type="nucleotide sequence ID" value="NZ_ARYK01000001.1"/>
</dbReference>
<evidence type="ECO:0000259" key="3">
    <source>
        <dbReference type="Pfam" id="PF25917"/>
    </source>
</evidence>
<keyword evidence="6" id="KW-1185">Reference proteome</keyword>
<evidence type="ECO:0000313" key="6">
    <source>
        <dbReference type="Proteomes" id="UP000025171"/>
    </source>
</evidence>
<evidence type="ECO:0000256" key="1">
    <source>
        <dbReference type="SAM" id="Coils"/>
    </source>
</evidence>
<dbReference type="STRING" id="1280950.HJO_00985"/>
<name>A0A059FTR0_9PROT</name>
<dbReference type="EMBL" id="ARYK01000001">
    <property type="protein sequence ID" value="KCZ93906.1"/>
    <property type="molecule type" value="Genomic_DNA"/>
</dbReference>
<dbReference type="SUPFAM" id="SSF111369">
    <property type="entry name" value="HlyD-like secretion proteins"/>
    <property type="match status" value="2"/>
</dbReference>
<comment type="caution">
    <text evidence="5">The sequence shown here is derived from an EMBL/GenBank/DDBJ whole genome shotgun (WGS) entry which is preliminary data.</text>
</comment>
<dbReference type="PRINTS" id="PR01490">
    <property type="entry name" value="RTXTOXIND"/>
</dbReference>
<accession>A0A059FTR0</accession>
<protein>
    <submittedName>
        <fullName evidence="5">Multidrug resistance efflux protein</fullName>
    </submittedName>
</protein>
<feature type="domain" description="p-hydroxybenzoic acid efflux pump subunit AaeA-like beta-barrel" evidence="4">
    <location>
        <begin position="313"/>
        <end position="391"/>
    </location>
</feature>
<dbReference type="Pfam" id="PF25917">
    <property type="entry name" value="BSH_RND"/>
    <property type="match status" value="1"/>
</dbReference>
<dbReference type="AlphaFoldDB" id="A0A059FTR0"/>
<dbReference type="PATRIC" id="fig|1280950.3.peg.200"/>
<dbReference type="PANTHER" id="PTHR30386:SF24">
    <property type="entry name" value="MULTIDRUG RESISTANCE EFFLUX PUMP"/>
    <property type="match status" value="1"/>
</dbReference>